<dbReference type="PROSITE" id="PS51918">
    <property type="entry name" value="RADICAL_SAM"/>
    <property type="match status" value="1"/>
</dbReference>
<evidence type="ECO:0000313" key="8">
    <source>
        <dbReference type="Proteomes" id="UP000823928"/>
    </source>
</evidence>
<dbReference type="EMBL" id="DVIU01000013">
    <property type="protein sequence ID" value="HIS35105.1"/>
    <property type="molecule type" value="Genomic_DNA"/>
</dbReference>
<dbReference type="Gene3D" id="3.40.50.280">
    <property type="entry name" value="Cobalamin-binding domain"/>
    <property type="match status" value="1"/>
</dbReference>
<dbReference type="SMART" id="SM00729">
    <property type="entry name" value="Elp3"/>
    <property type="match status" value="1"/>
</dbReference>
<evidence type="ECO:0000259" key="6">
    <source>
        <dbReference type="PROSITE" id="PS51918"/>
    </source>
</evidence>
<reference evidence="7" key="2">
    <citation type="journal article" date="2021" name="PeerJ">
        <title>Extensive microbial diversity within the chicken gut microbiome revealed by metagenomics and culture.</title>
        <authorList>
            <person name="Gilroy R."/>
            <person name="Ravi A."/>
            <person name="Getino M."/>
            <person name="Pursley I."/>
            <person name="Horton D.L."/>
            <person name="Alikhan N.F."/>
            <person name="Baker D."/>
            <person name="Gharbi K."/>
            <person name="Hall N."/>
            <person name="Watson M."/>
            <person name="Adriaenssens E.M."/>
            <person name="Foster-Nyarko E."/>
            <person name="Jarju S."/>
            <person name="Secka A."/>
            <person name="Antonio M."/>
            <person name="Oren A."/>
            <person name="Chaudhuri R.R."/>
            <person name="La Ragione R."/>
            <person name="Hildebrand F."/>
            <person name="Pallen M.J."/>
        </authorList>
    </citation>
    <scope>NUCLEOTIDE SEQUENCE</scope>
    <source>
        <strain evidence="7">6276</strain>
    </source>
</reference>
<dbReference type="SUPFAM" id="SSF102114">
    <property type="entry name" value="Radical SAM enzymes"/>
    <property type="match status" value="1"/>
</dbReference>
<dbReference type="SFLD" id="SFLDG01082">
    <property type="entry name" value="B12-binding_domain_containing"/>
    <property type="match status" value="1"/>
</dbReference>
<name>A0A9D1JMF3_9BACT</name>
<dbReference type="PANTHER" id="PTHR43409">
    <property type="entry name" value="ANAEROBIC MAGNESIUM-PROTOPORPHYRIN IX MONOMETHYL ESTER CYCLASE-RELATED"/>
    <property type="match status" value="1"/>
</dbReference>
<evidence type="ECO:0000313" key="7">
    <source>
        <dbReference type="EMBL" id="HIS35105.1"/>
    </source>
</evidence>
<keyword evidence="3" id="KW-0479">Metal-binding</keyword>
<keyword evidence="5" id="KW-0411">Iron-sulfur</keyword>
<evidence type="ECO:0000256" key="5">
    <source>
        <dbReference type="ARBA" id="ARBA00023014"/>
    </source>
</evidence>
<reference evidence="7" key="1">
    <citation type="submission" date="2020-10" db="EMBL/GenBank/DDBJ databases">
        <authorList>
            <person name="Gilroy R."/>
        </authorList>
    </citation>
    <scope>NUCLEOTIDE SEQUENCE</scope>
    <source>
        <strain evidence="7">6276</strain>
    </source>
</reference>
<organism evidence="7 8">
    <name type="scientific">Candidatus Scatousia excrementigallinarum</name>
    <dbReference type="NCBI Taxonomy" id="2840935"/>
    <lineage>
        <taxon>Bacteria</taxon>
        <taxon>Candidatus Scatousia</taxon>
    </lineage>
</organism>
<dbReference type="SFLD" id="SFLDS00029">
    <property type="entry name" value="Radical_SAM"/>
    <property type="match status" value="1"/>
</dbReference>
<comment type="caution">
    <text evidence="7">The sequence shown here is derived from an EMBL/GenBank/DDBJ whole genome shotgun (WGS) entry which is preliminary data.</text>
</comment>
<dbReference type="GO" id="GO:0051539">
    <property type="term" value="F:4 iron, 4 sulfur cluster binding"/>
    <property type="evidence" value="ECO:0007669"/>
    <property type="project" value="UniProtKB-KW"/>
</dbReference>
<dbReference type="PANTHER" id="PTHR43409:SF16">
    <property type="entry name" value="SLR0320 PROTEIN"/>
    <property type="match status" value="1"/>
</dbReference>
<keyword evidence="4" id="KW-0408">Iron</keyword>
<dbReference type="Proteomes" id="UP000823928">
    <property type="component" value="Unassembled WGS sequence"/>
</dbReference>
<evidence type="ECO:0000256" key="1">
    <source>
        <dbReference type="ARBA" id="ARBA00001966"/>
    </source>
</evidence>
<dbReference type="AlphaFoldDB" id="A0A9D1JMF3"/>
<sequence>MEEKKKKILLIYPPSPVMNREDRCQQPTKELLVIPPLPPTDLMYLAAVAEKAGLDAKIADYSQGGNFENDLKEFQPDYLLINVATPTFKNDLSSLTIAKEICPDIITIAKGAAFLTVAFEVMYFQKDLDLILFGEPEETLREVLEGKEFSKILGLYYRDDLRAKFTGPRPFIDNLDKLPFPARHLVDNNIYRRPDNNKVQAVIKVSRGCPFHCFFCLATPVSGAKVRKRSPENIIEEIRECVDKYGITNFLFWSDIFNIDKDWVMELCQKIIDSGLKITWSANTRADTADEEMANKMYEAGCRLVSIGVESGSQEMLDKIGKRITLDDVRLTVKIFKKAGIRIYNYFVIGLPWEDEDTVEDTIDFAIELDSDFISFYTATPLPGSKFYEYAKENNLINSDTSFSSAYFYPSVNTHYLTKERVFQLHKKAIRKFYLRPAYIIRMLSRIRSFTEFKNYFKAGLGVLLRR</sequence>
<dbReference type="SFLD" id="SFLDG01123">
    <property type="entry name" value="methyltransferase_(Class_B)"/>
    <property type="match status" value="1"/>
</dbReference>
<evidence type="ECO:0000256" key="3">
    <source>
        <dbReference type="ARBA" id="ARBA00022723"/>
    </source>
</evidence>
<dbReference type="InterPro" id="IPR034466">
    <property type="entry name" value="Methyltransferase_Class_B"/>
</dbReference>
<evidence type="ECO:0000256" key="4">
    <source>
        <dbReference type="ARBA" id="ARBA00023004"/>
    </source>
</evidence>
<dbReference type="Pfam" id="PF04055">
    <property type="entry name" value="Radical_SAM"/>
    <property type="match status" value="1"/>
</dbReference>
<gene>
    <name evidence="7" type="ORF">IAC10_00540</name>
</gene>
<evidence type="ECO:0000256" key="2">
    <source>
        <dbReference type="ARBA" id="ARBA00022691"/>
    </source>
</evidence>
<dbReference type="Gene3D" id="3.80.30.20">
    <property type="entry name" value="tm_1862 like domain"/>
    <property type="match status" value="1"/>
</dbReference>
<dbReference type="InterPro" id="IPR058240">
    <property type="entry name" value="rSAM_sf"/>
</dbReference>
<keyword evidence="2" id="KW-0949">S-adenosyl-L-methionine</keyword>
<accession>A0A9D1JMF3</accession>
<protein>
    <submittedName>
        <fullName evidence="7">Radical SAM protein</fullName>
    </submittedName>
</protein>
<dbReference type="GO" id="GO:0046872">
    <property type="term" value="F:metal ion binding"/>
    <property type="evidence" value="ECO:0007669"/>
    <property type="project" value="UniProtKB-KW"/>
</dbReference>
<feature type="domain" description="Radical SAM core" evidence="6">
    <location>
        <begin position="195"/>
        <end position="420"/>
    </location>
</feature>
<dbReference type="InterPro" id="IPR023404">
    <property type="entry name" value="rSAM_horseshoe"/>
</dbReference>
<proteinExistence type="predicted"/>
<dbReference type="InterPro" id="IPR006638">
    <property type="entry name" value="Elp3/MiaA/NifB-like_rSAM"/>
</dbReference>
<dbReference type="InterPro" id="IPR051198">
    <property type="entry name" value="BchE-like"/>
</dbReference>
<comment type="cofactor">
    <cofactor evidence="1">
        <name>[4Fe-4S] cluster</name>
        <dbReference type="ChEBI" id="CHEBI:49883"/>
    </cofactor>
</comment>
<dbReference type="CDD" id="cd01335">
    <property type="entry name" value="Radical_SAM"/>
    <property type="match status" value="1"/>
</dbReference>
<dbReference type="InterPro" id="IPR007197">
    <property type="entry name" value="rSAM"/>
</dbReference>
<dbReference type="GO" id="GO:0005829">
    <property type="term" value="C:cytosol"/>
    <property type="evidence" value="ECO:0007669"/>
    <property type="project" value="TreeGrafter"/>
</dbReference>
<dbReference type="GO" id="GO:0003824">
    <property type="term" value="F:catalytic activity"/>
    <property type="evidence" value="ECO:0007669"/>
    <property type="project" value="InterPro"/>
</dbReference>